<accession>A0A0E9UDN9</accession>
<name>A0A0E9UDN9_ANGAN</name>
<dbReference type="EMBL" id="GBXM01045252">
    <property type="protein sequence ID" value="JAH63325.1"/>
    <property type="molecule type" value="Transcribed_RNA"/>
</dbReference>
<sequence>MCSCFVNAIYSHGNISYSELVFSSF</sequence>
<reference evidence="1" key="1">
    <citation type="submission" date="2014-11" db="EMBL/GenBank/DDBJ databases">
        <authorList>
            <person name="Amaro Gonzalez C."/>
        </authorList>
    </citation>
    <scope>NUCLEOTIDE SEQUENCE</scope>
</reference>
<organism evidence="1">
    <name type="scientific">Anguilla anguilla</name>
    <name type="common">European freshwater eel</name>
    <name type="synonym">Muraena anguilla</name>
    <dbReference type="NCBI Taxonomy" id="7936"/>
    <lineage>
        <taxon>Eukaryota</taxon>
        <taxon>Metazoa</taxon>
        <taxon>Chordata</taxon>
        <taxon>Craniata</taxon>
        <taxon>Vertebrata</taxon>
        <taxon>Euteleostomi</taxon>
        <taxon>Actinopterygii</taxon>
        <taxon>Neopterygii</taxon>
        <taxon>Teleostei</taxon>
        <taxon>Anguilliformes</taxon>
        <taxon>Anguillidae</taxon>
        <taxon>Anguilla</taxon>
    </lineage>
</organism>
<dbReference type="AlphaFoldDB" id="A0A0E9UDN9"/>
<reference evidence="1" key="2">
    <citation type="journal article" date="2015" name="Fish Shellfish Immunol.">
        <title>Early steps in the European eel (Anguilla anguilla)-Vibrio vulnificus interaction in the gills: Role of the RtxA13 toxin.</title>
        <authorList>
            <person name="Callol A."/>
            <person name="Pajuelo D."/>
            <person name="Ebbesson L."/>
            <person name="Teles M."/>
            <person name="MacKenzie S."/>
            <person name="Amaro C."/>
        </authorList>
    </citation>
    <scope>NUCLEOTIDE SEQUENCE</scope>
</reference>
<evidence type="ECO:0000313" key="1">
    <source>
        <dbReference type="EMBL" id="JAH63325.1"/>
    </source>
</evidence>
<protein>
    <submittedName>
        <fullName evidence="1">Uncharacterized protein</fullName>
    </submittedName>
</protein>
<proteinExistence type="predicted"/>